<proteinExistence type="inferred from homology"/>
<dbReference type="PANTHER" id="PTHR22930">
    <property type="match status" value="1"/>
</dbReference>
<keyword evidence="8" id="KW-0479">Metal-binding</keyword>
<comment type="function">
    <text evidence="12">Transposase-derived protein that may have nuclease activity. Does not have transposase activity.</text>
</comment>
<evidence type="ECO:0000256" key="12">
    <source>
        <dbReference type="ARBA" id="ARBA00045850"/>
    </source>
</evidence>
<evidence type="ECO:0000256" key="10">
    <source>
        <dbReference type="ARBA" id="ARBA00023242"/>
    </source>
</evidence>
<reference evidence="15" key="2">
    <citation type="submission" date="2025-08" db="UniProtKB">
        <authorList>
            <consortium name="RefSeq"/>
        </authorList>
    </citation>
    <scope>IDENTIFICATION</scope>
</reference>
<reference evidence="14" key="1">
    <citation type="submission" date="2025-05" db="UniProtKB">
        <authorList>
            <consortium name="RefSeq"/>
        </authorList>
    </citation>
    <scope>NUCLEOTIDE SEQUENCE [LARGE SCALE GENOMIC DNA]</scope>
</reference>
<evidence type="ECO:0000256" key="8">
    <source>
        <dbReference type="ARBA" id="ARBA00022723"/>
    </source>
</evidence>
<keyword evidence="7" id="KW-0540">Nuclease</keyword>
<dbReference type="Pfam" id="PF13359">
    <property type="entry name" value="DDE_Tnp_4"/>
    <property type="match status" value="1"/>
</dbReference>
<evidence type="ECO:0000256" key="7">
    <source>
        <dbReference type="ARBA" id="ARBA00022722"/>
    </source>
</evidence>
<evidence type="ECO:0000313" key="14">
    <source>
        <dbReference type="Proteomes" id="UP001652625"/>
    </source>
</evidence>
<comment type="similarity">
    <text evidence="4">Belongs to the HARBI1 family.</text>
</comment>
<sequence length="305" mass="34647">MLLAWISNITPNIMPLDNVKMDISIILTAHGQDHLWRETQHVALSGYSNVECIQKLRLLENDRRDIVNTLRNDLSPITLRSNPISSEAKVLIALRFLSTGSFQAVIGDTSHVSQSSYSRILHQFCKIFIQHYHYLVRWYDSPEEMTKTKRKYFQSFGVKGLFGVIDGTMIQIKGVTGADEPAYICRKGYPALNCQVVIEADEKFRGVVAKYPGSCHDAFVFSNSALKQTLEYDPRQGFLFADSGYGLSPVLITPFNKPTTPEEIYFNKVHRQVRSDVERAIGRLKNHRRCLHKSGGTLQYTPTIC</sequence>
<dbReference type="PRINTS" id="PR02086">
    <property type="entry name" value="PUTNUCHARBI1"/>
</dbReference>
<evidence type="ECO:0000313" key="15">
    <source>
        <dbReference type="RefSeq" id="XP_065645458.1"/>
    </source>
</evidence>
<dbReference type="InterPro" id="IPR045249">
    <property type="entry name" value="HARBI1-like"/>
</dbReference>
<evidence type="ECO:0000256" key="1">
    <source>
        <dbReference type="ARBA" id="ARBA00001968"/>
    </source>
</evidence>
<comment type="subcellular location">
    <subcellularLocation>
        <location evidence="3">Cytoplasm</location>
    </subcellularLocation>
    <subcellularLocation>
        <location evidence="2">Nucleus</location>
    </subcellularLocation>
</comment>
<keyword evidence="6" id="KW-0963">Cytoplasm</keyword>
<keyword evidence="10" id="KW-0539">Nucleus</keyword>
<evidence type="ECO:0000256" key="5">
    <source>
        <dbReference type="ARBA" id="ARBA00015519"/>
    </source>
</evidence>
<evidence type="ECO:0000256" key="6">
    <source>
        <dbReference type="ARBA" id="ARBA00022490"/>
    </source>
</evidence>
<feature type="domain" description="DDE Tnp4" evidence="13">
    <location>
        <begin position="165"/>
        <end position="293"/>
    </location>
</feature>
<evidence type="ECO:0000256" key="11">
    <source>
        <dbReference type="ARBA" id="ARBA00030126"/>
    </source>
</evidence>
<comment type="cofactor">
    <cofactor evidence="1">
        <name>a divalent metal cation</name>
        <dbReference type="ChEBI" id="CHEBI:60240"/>
    </cofactor>
</comment>
<dbReference type="InterPro" id="IPR026103">
    <property type="entry name" value="HARBI1_animal"/>
</dbReference>
<dbReference type="GeneID" id="136075937"/>
<dbReference type="PANTHER" id="PTHR22930:SF289">
    <property type="entry name" value="DDE TNP4 DOMAIN-CONTAINING PROTEIN-RELATED"/>
    <property type="match status" value="1"/>
</dbReference>
<organism evidence="14 15">
    <name type="scientific">Hydra vulgaris</name>
    <name type="common">Hydra</name>
    <name type="synonym">Hydra attenuata</name>
    <dbReference type="NCBI Taxonomy" id="6087"/>
    <lineage>
        <taxon>Eukaryota</taxon>
        <taxon>Metazoa</taxon>
        <taxon>Cnidaria</taxon>
        <taxon>Hydrozoa</taxon>
        <taxon>Hydroidolina</taxon>
        <taxon>Anthoathecata</taxon>
        <taxon>Aplanulata</taxon>
        <taxon>Hydridae</taxon>
        <taxon>Hydra</taxon>
    </lineage>
</organism>
<dbReference type="Proteomes" id="UP001652625">
    <property type="component" value="Chromosome 02"/>
</dbReference>
<evidence type="ECO:0000256" key="2">
    <source>
        <dbReference type="ARBA" id="ARBA00004123"/>
    </source>
</evidence>
<protein>
    <recommendedName>
        <fullName evidence="5">Putative nuclease HARBI1</fullName>
    </recommendedName>
    <alternativeName>
        <fullName evidence="11">Harbinger transposase-derived nuclease</fullName>
    </alternativeName>
</protein>
<evidence type="ECO:0000256" key="3">
    <source>
        <dbReference type="ARBA" id="ARBA00004496"/>
    </source>
</evidence>
<gene>
    <name evidence="15" type="primary">LOC136075937</name>
</gene>
<keyword evidence="9" id="KW-0378">Hydrolase</keyword>
<keyword evidence="14" id="KW-1185">Reference proteome</keyword>
<evidence type="ECO:0000256" key="4">
    <source>
        <dbReference type="ARBA" id="ARBA00006958"/>
    </source>
</evidence>
<accession>A0ABM4B9A4</accession>
<dbReference type="InterPro" id="IPR027806">
    <property type="entry name" value="HARBI1_dom"/>
</dbReference>
<dbReference type="RefSeq" id="XP_065645458.1">
    <property type="nucleotide sequence ID" value="XM_065789386.1"/>
</dbReference>
<evidence type="ECO:0000256" key="9">
    <source>
        <dbReference type="ARBA" id="ARBA00022801"/>
    </source>
</evidence>
<evidence type="ECO:0000259" key="13">
    <source>
        <dbReference type="Pfam" id="PF13359"/>
    </source>
</evidence>
<name>A0ABM4B9A4_HYDVU</name>